<feature type="region of interest" description="Disordered" evidence="1">
    <location>
        <begin position="152"/>
        <end position="184"/>
    </location>
</feature>
<evidence type="ECO:0000256" key="1">
    <source>
        <dbReference type="SAM" id="MobiDB-lite"/>
    </source>
</evidence>
<feature type="compositionally biased region" description="Polar residues" evidence="1">
    <location>
        <begin position="219"/>
        <end position="228"/>
    </location>
</feature>
<dbReference type="EMBL" id="JEMN01001447">
    <property type="protein sequence ID" value="KXH37322.1"/>
    <property type="molecule type" value="Genomic_DNA"/>
</dbReference>
<evidence type="ECO:0008006" key="6">
    <source>
        <dbReference type="Google" id="ProtNLM"/>
    </source>
</evidence>
<dbReference type="Proteomes" id="UP000070054">
    <property type="component" value="Unassembled WGS sequence"/>
</dbReference>
<sequence>MRATAVVLAAAIRFAYAQDIDDIPSCALDCLGAPPLEYCYIRRNPNCACGFGTHDSMRTRWAFCTLSACASKGITFEDVWHPFAAYCVANGWLDASETDVTSTMTLTRTRAIIVTRTGSATSGGGDTHTTANIETSTLETNVGSTTAQAAIPTTTSPIAGIAPTAEPTSTTDGDNSGPSSSFSELSTGVKAGVGAGAALMAMLAVILLFWWRKRKKTSLSDGNNQDNITPELGDGDKSNRYELDSYTTSSEAGKKNPAIFPNQQNQIMAELDATPCASPEPNIHDRHTIAPSVEQDAISPEVMSTISLPKSPLSSATNRMSPPIIGDRMNSSPEPPIADMAELEHLLHEEQLLRDRRQTLEQL</sequence>
<dbReference type="OrthoDB" id="4848799at2759"/>
<reference evidence="4 5" key="1">
    <citation type="submission" date="2014-02" db="EMBL/GenBank/DDBJ databases">
        <title>The genome sequence of Colletotrichum nymphaeae SA-01.</title>
        <authorList>
            <person name="Baroncelli R."/>
            <person name="Thon M.R."/>
        </authorList>
    </citation>
    <scope>NUCLEOTIDE SEQUENCE [LARGE SCALE GENOMIC DNA]</scope>
    <source>
        <strain evidence="4 5">SA-01</strain>
    </source>
</reference>
<dbReference type="AlphaFoldDB" id="A0A135SN69"/>
<feature type="compositionally biased region" description="Basic and acidic residues" evidence="1">
    <location>
        <begin position="234"/>
        <end position="243"/>
    </location>
</feature>
<gene>
    <name evidence="4" type="ORF">CNYM01_01335</name>
</gene>
<feature type="compositionally biased region" description="Polar residues" evidence="1">
    <location>
        <begin position="166"/>
        <end position="184"/>
    </location>
</feature>
<evidence type="ECO:0000313" key="4">
    <source>
        <dbReference type="EMBL" id="KXH37322.1"/>
    </source>
</evidence>
<feature type="transmembrane region" description="Helical" evidence="2">
    <location>
        <begin position="191"/>
        <end position="211"/>
    </location>
</feature>
<protein>
    <recommendedName>
        <fullName evidence="6">Extracellular membrane protein CFEM domain-containing protein</fullName>
    </recommendedName>
</protein>
<keyword evidence="5" id="KW-1185">Reference proteome</keyword>
<keyword evidence="2" id="KW-0812">Transmembrane</keyword>
<keyword evidence="2" id="KW-1133">Transmembrane helix</keyword>
<feature type="signal peptide" evidence="3">
    <location>
        <begin position="1"/>
        <end position="17"/>
    </location>
</feature>
<organism evidence="4 5">
    <name type="scientific">Colletotrichum nymphaeae SA-01</name>
    <dbReference type="NCBI Taxonomy" id="1460502"/>
    <lineage>
        <taxon>Eukaryota</taxon>
        <taxon>Fungi</taxon>
        <taxon>Dikarya</taxon>
        <taxon>Ascomycota</taxon>
        <taxon>Pezizomycotina</taxon>
        <taxon>Sordariomycetes</taxon>
        <taxon>Hypocreomycetidae</taxon>
        <taxon>Glomerellales</taxon>
        <taxon>Glomerellaceae</taxon>
        <taxon>Colletotrichum</taxon>
        <taxon>Colletotrichum acutatum species complex</taxon>
    </lineage>
</organism>
<evidence type="ECO:0000256" key="2">
    <source>
        <dbReference type="SAM" id="Phobius"/>
    </source>
</evidence>
<evidence type="ECO:0000256" key="3">
    <source>
        <dbReference type="SAM" id="SignalP"/>
    </source>
</evidence>
<keyword evidence="2" id="KW-0472">Membrane</keyword>
<accession>A0A135SN69</accession>
<evidence type="ECO:0000313" key="5">
    <source>
        <dbReference type="Proteomes" id="UP000070054"/>
    </source>
</evidence>
<feature type="chain" id="PRO_5007802496" description="Extracellular membrane protein CFEM domain-containing protein" evidence="3">
    <location>
        <begin position="18"/>
        <end position="363"/>
    </location>
</feature>
<name>A0A135SN69_9PEZI</name>
<comment type="caution">
    <text evidence="4">The sequence shown here is derived from an EMBL/GenBank/DDBJ whole genome shotgun (WGS) entry which is preliminary data.</text>
</comment>
<keyword evidence="3" id="KW-0732">Signal</keyword>
<feature type="region of interest" description="Disordered" evidence="1">
    <location>
        <begin position="218"/>
        <end position="258"/>
    </location>
</feature>
<proteinExistence type="predicted"/>